<dbReference type="STRING" id="1122206.SAMN02745753_01890"/>
<evidence type="ECO:0000256" key="6">
    <source>
        <dbReference type="ARBA" id="ARBA00022552"/>
    </source>
</evidence>
<dbReference type="Proteomes" id="UP000184517">
    <property type="component" value="Unassembled WGS sequence"/>
</dbReference>
<dbReference type="CDD" id="cd18084">
    <property type="entry name" value="RsmE-like"/>
    <property type="match status" value="1"/>
</dbReference>
<evidence type="ECO:0000256" key="12">
    <source>
        <dbReference type="PIRNR" id="PIRNR015601"/>
    </source>
</evidence>
<comment type="subcellular location">
    <subcellularLocation>
        <location evidence="1 12">Cytoplasm</location>
    </subcellularLocation>
</comment>
<dbReference type="Gene3D" id="2.40.240.20">
    <property type="entry name" value="Hypothetical PUA domain-like, domain 1"/>
    <property type="match status" value="1"/>
</dbReference>
<evidence type="ECO:0000256" key="4">
    <source>
        <dbReference type="ARBA" id="ARBA00013673"/>
    </source>
</evidence>
<evidence type="ECO:0000256" key="5">
    <source>
        <dbReference type="ARBA" id="ARBA00022490"/>
    </source>
</evidence>
<dbReference type="InterPro" id="IPR029026">
    <property type="entry name" value="tRNA_m1G_MTases_N"/>
</dbReference>
<evidence type="ECO:0000313" key="15">
    <source>
        <dbReference type="Proteomes" id="UP000184517"/>
    </source>
</evidence>
<organism evidence="14 15">
    <name type="scientific">Marinomonas polaris DSM 16579</name>
    <dbReference type="NCBI Taxonomy" id="1122206"/>
    <lineage>
        <taxon>Bacteria</taxon>
        <taxon>Pseudomonadati</taxon>
        <taxon>Pseudomonadota</taxon>
        <taxon>Gammaproteobacteria</taxon>
        <taxon>Oceanospirillales</taxon>
        <taxon>Oceanospirillaceae</taxon>
        <taxon>Marinomonas</taxon>
    </lineage>
</organism>
<dbReference type="SUPFAM" id="SSF75217">
    <property type="entry name" value="alpha/beta knot"/>
    <property type="match status" value="1"/>
</dbReference>
<dbReference type="AlphaFoldDB" id="A0A1M5BAR0"/>
<comment type="function">
    <text evidence="10 12">Specifically methylates the N3 position of the uracil ring of uridine 1498 (m3U1498) in 16S rRNA. Acts on the fully assembled 30S ribosomal subunit.</text>
</comment>
<evidence type="ECO:0000256" key="1">
    <source>
        <dbReference type="ARBA" id="ARBA00004496"/>
    </source>
</evidence>
<keyword evidence="9 12" id="KW-0949">S-adenosyl-L-methionine</keyword>
<dbReference type="NCBIfam" id="TIGR00046">
    <property type="entry name" value="RsmE family RNA methyltransferase"/>
    <property type="match status" value="1"/>
</dbReference>
<dbReference type="NCBIfam" id="NF008692">
    <property type="entry name" value="PRK11713.1-5"/>
    <property type="match status" value="1"/>
</dbReference>
<dbReference type="Pfam" id="PF04452">
    <property type="entry name" value="Methyltrans_RNA"/>
    <property type="match status" value="1"/>
</dbReference>
<sequence length="248" mass="27573">MRIPRIFIDTELSENSIFALPDSAFQHLCKVLRLKSGHPIRVFNGQALNGKGGQFNATLCDVEKRSANIHVADFEALDNESPIQVTIGQTLSRGERMDYAIQKSVEAGVFAIQPLFSERCEVKLQDSRAEKRQQHWQQVAISAAEQCGRGVVPVVYPPIELSEWVENCNEMLKLTLHHHSAKPIRQFEQPSNNRIALLIGPEGGLTEKEVQLSEKSGFNAITLGPRVLRTETAPIVALSVINALWGDI</sequence>
<dbReference type="PIRSF" id="PIRSF015601">
    <property type="entry name" value="MTase_slr0722"/>
    <property type="match status" value="1"/>
</dbReference>
<gene>
    <name evidence="14" type="ORF">SAMN02745753_01890</name>
</gene>
<reference evidence="15" key="1">
    <citation type="submission" date="2016-11" db="EMBL/GenBank/DDBJ databases">
        <authorList>
            <person name="Varghese N."/>
            <person name="Submissions S."/>
        </authorList>
    </citation>
    <scope>NUCLEOTIDE SEQUENCE [LARGE SCALE GENOMIC DNA]</scope>
    <source>
        <strain evidence="15">DSM 16579</strain>
    </source>
</reference>
<dbReference type="EC" id="2.1.1.193" evidence="3 12"/>
<dbReference type="SUPFAM" id="SSF88697">
    <property type="entry name" value="PUA domain-like"/>
    <property type="match status" value="1"/>
</dbReference>
<protein>
    <recommendedName>
        <fullName evidence="4 12">Ribosomal RNA small subunit methyltransferase E</fullName>
        <ecNumber evidence="3 12">2.1.1.193</ecNumber>
    </recommendedName>
</protein>
<evidence type="ECO:0000259" key="13">
    <source>
        <dbReference type="Pfam" id="PF04452"/>
    </source>
</evidence>
<evidence type="ECO:0000256" key="10">
    <source>
        <dbReference type="ARBA" id="ARBA00025699"/>
    </source>
</evidence>
<proteinExistence type="inferred from homology"/>
<evidence type="ECO:0000256" key="8">
    <source>
        <dbReference type="ARBA" id="ARBA00022679"/>
    </source>
</evidence>
<dbReference type="InterPro" id="IPR006700">
    <property type="entry name" value="RsmE"/>
</dbReference>
<evidence type="ECO:0000256" key="9">
    <source>
        <dbReference type="ARBA" id="ARBA00022691"/>
    </source>
</evidence>
<dbReference type="Gene3D" id="3.40.1280.10">
    <property type="match status" value="1"/>
</dbReference>
<dbReference type="InterPro" id="IPR029028">
    <property type="entry name" value="Alpha/beta_knot_MTases"/>
</dbReference>
<evidence type="ECO:0000256" key="3">
    <source>
        <dbReference type="ARBA" id="ARBA00012328"/>
    </source>
</evidence>
<dbReference type="RefSeq" id="WP_072839455.1">
    <property type="nucleotide sequence ID" value="NZ_FQVF01000007.1"/>
</dbReference>
<keyword evidence="7 12" id="KW-0489">Methyltransferase</keyword>
<dbReference type="EMBL" id="FQVF01000007">
    <property type="protein sequence ID" value="SHF39584.1"/>
    <property type="molecule type" value="Genomic_DNA"/>
</dbReference>
<dbReference type="GO" id="GO:0005737">
    <property type="term" value="C:cytoplasm"/>
    <property type="evidence" value="ECO:0007669"/>
    <property type="project" value="UniProtKB-SubCell"/>
</dbReference>
<dbReference type="PANTHER" id="PTHR30027">
    <property type="entry name" value="RIBOSOMAL RNA SMALL SUBUNIT METHYLTRANSFERASE E"/>
    <property type="match status" value="1"/>
</dbReference>
<dbReference type="GO" id="GO:0070475">
    <property type="term" value="P:rRNA base methylation"/>
    <property type="evidence" value="ECO:0007669"/>
    <property type="project" value="TreeGrafter"/>
</dbReference>
<evidence type="ECO:0000313" key="14">
    <source>
        <dbReference type="EMBL" id="SHF39584.1"/>
    </source>
</evidence>
<name>A0A1M5BAR0_9GAMM</name>
<comment type="similarity">
    <text evidence="2 12">Belongs to the RNA methyltransferase RsmE family.</text>
</comment>
<dbReference type="PANTHER" id="PTHR30027:SF3">
    <property type="entry name" value="16S RRNA (URACIL(1498)-N(3))-METHYLTRANSFERASE"/>
    <property type="match status" value="1"/>
</dbReference>
<accession>A0A1M5BAR0</accession>
<dbReference type="InterPro" id="IPR015947">
    <property type="entry name" value="PUA-like_sf"/>
</dbReference>
<feature type="domain" description="Ribosomal RNA small subunit methyltransferase E methyltransferase" evidence="13">
    <location>
        <begin position="79"/>
        <end position="241"/>
    </location>
</feature>
<keyword evidence="8 12" id="KW-0808">Transferase</keyword>
<evidence type="ECO:0000256" key="2">
    <source>
        <dbReference type="ARBA" id="ARBA00005528"/>
    </source>
</evidence>
<keyword evidence="5 12" id="KW-0963">Cytoplasm</keyword>
<comment type="catalytic activity">
    <reaction evidence="11 12">
        <text>uridine(1498) in 16S rRNA + S-adenosyl-L-methionine = N(3)-methyluridine(1498) in 16S rRNA + S-adenosyl-L-homocysteine + H(+)</text>
        <dbReference type="Rhea" id="RHEA:42920"/>
        <dbReference type="Rhea" id="RHEA-COMP:10283"/>
        <dbReference type="Rhea" id="RHEA-COMP:10284"/>
        <dbReference type="ChEBI" id="CHEBI:15378"/>
        <dbReference type="ChEBI" id="CHEBI:57856"/>
        <dbReference type="ChEBI" id="CHEBI:59789"/>
        <dbReference type="ChEBI" id="CHEBI:65315"/>
        <dbReference type="ChEBI" id="CHEBI:74502"/>
        <dbReference type="EC" id="2.1.1.193"/>
    </reaction>
</comment>
<dbReference type="OrthoDB" id="9815641at2"/>
<keyword evidence="15" id="KW-1185">Reference proteome</keyword>
<evidence type="ECO:0000256" key="11">
    <source>
        <dbReference type="ARBA" id="ARBA00047944"/>
    </source>
</evidence>
<dbReference type="GO" id="GO:0070042">
    <property type="term" value="F:rRNA (uridine-N3-)-methyltransferase activity"/>
    <property type="evidence" value="ECO:0007669"/>
    <property type="project" value="TreeGrafter"/>
</dbReference>
<keyword evidence="6 12" id="KW-0698">rRNA processing</keyword>
<evidence type="ECO:0000256" key="7">
    <source>
        <dbReference type="ARBA" id="ARBA00022603"/>
    </source>
</evidence>
<dbReference type="InterPro" id="IPR046886">
    <property type="entry name" value="RsmE_MTase_dom"/>
</dbReference>